<name>A0A845UT88_9GAMM</name>
<feature type="binding site" evidence="18">
    <location>
        <position position="164"/>
    </location>
    <ligand>
        <name>UDP-N-acetyl-alpha-D-glucosamine</name>
        <dbReference type="ChEBI" id="CHEBI:57705"/>
    </ligand>
</feature>
<dbReference type="GO" id="GO:0000902">
    <property type="term" value="P:cell morphogenesis"/>
    <property type="evidence" value="ECO:0007669"/>
    <property type="project" value="UniProtKB-UniRule"/>
</dbReference>
<evidence type="ECO:0000256" key="10">
    <source>
        <dbReference type="ARBA" id="ARBA00022960"/>
    </source>
</evidence>
<keyword evidence="13 18" id="KW-0012">Acyltransferase</keyword>
<evidence type="ECO:0000313" key="20">
    <source>
        <dbReference type="EMBL" id="NDY95043.1"/>
    </source>
</evidence>
<dbReference type="Proteomes" id="UP000484885">
    <property type="component" value="Unassembled WGS sequence"/>
</dbReference>
<feature type="binding site" evidence="18">
    <location>
        <position position="375"/>
    </location>
    <ligand>
        <name>acetyl-CoA</name>
        <dbReference type="ChEBI" id="CHEBI:57288"/>
    </ligand>
</feature>
<dbReference type="InterPro" id="IPR050065">
    <property type="entry name" value="GlmU-like"/>
</dbReference>
<dbReference type="SUPFAM" id="SSF51161">
    <property type="entry name" value="Trimeric LpxA-like enzymes"/>
    <property type="match status" value="1"/>
</dbReference>
<dbReference type="InterPro" id="IPR038009">
    <property type="entry name" value="GlmU_C_LbH"/>
</dbReference>
<keyword evidence="10 18" id="KW-0133">Cell shape</keyword>
<dbReference type="GO" id="GO:0019134">
    <property type="term" value="F:glucosamine-1-phosphate N-acetyltransferase activity"/>
    <property type="evidence" value="ECO:0007669"/>
    <property type="project" value="UniProtKB-UniRule"/>
</dbReference>
<evidence type="ECO:0000256" key="8">
    <source>
        <dbReference type="ARBA" id="ARBA00022737"/>
    </source>
</evidence>
<dbReference type="GO" id="GO:0005737">
    <property type="term" value="C:cytoplasm"/>
    <property type="evidence" value="ECO:0007669"/>
    <property type="project" value="UniProtKB-SubCell"/>
</dbReference>
<feature type="active site" description="Proton acceptor" evidence="18">
    <location>
        <position position="358"/>
    </location>
</feature>
<keyword evidence="14 18" id="KW-0961">Cell wall biogenesis/degradation</keyword>
<evidence type="ECO:0000256" key="17">
    <source>
        <dbReference type="ARBA" id="ARBA00049628"/>
    </source>
</evidence>
<evidence type="ECO:0000256" key="2">
    <source>
        <dbReference type="ARBA" id="ARBA00007707"/>
    </source>
</evidence>
<comment type="cofactor">
    <cofactor evidence="18">
        <name>Mg(2+)</name>
        <dbReference type="ChEBI" id="CHEBI:18420"/>
    </cofactor>
    <text evidence="18">Binds 1 Mg(2+) ion per subunit.</text>
</comment>
<dbReference type="GO" id="GO:0009245">
    <property type="term" value="P:lipid A biosynthetic process"/>
    <property type="evidence" value="ECO:0007669"/>
    <property type="project" value="UniProtKB-UniRule"/>
</dbReference>
<dbReference type="InterPro" id="IPR011004">
    <property type="entry name" value="Trimer_LpxA-like_sf"/>
</dbReference>
<evidence type="ECO:0000256" key="7">
    <source>
        <dbReference type="ARBA" id="ARBA00022723"/>
    </source>
</evidence>
<dbReference type="GO" id="GO:0071555">
    <property type="term" value="P:cell wall organization"/>
    <property type="evidence" value="ECO:0007669"/>
    <property type="project" value="UniProtKB-KW"/>
</dbReference>
<dbReference type="CDD" id="cd03353">
    <property type="entry name" value="LbH_GlmU_C"/>
    <property type="match status" value="1"/>
</dbReference>
<comment type="caution">
    <text evidence="18">Lacks conserved residue(s) required for the propagation of feature annotation.</text>
</comment>
<comment type="function">
    <text evidence="17 18">Catalyzes the last two sequential reactions in the de novo biosynthetic pathway for UDP-N-acetylglucosamine (UDP-GlcNAc). The C-terminal domain catalyzes the transfer of acetyl group from acetyl coenzyme A to glucosamine-1-phosphate (GlcN-1-P) to produce N-acetylglucosamine-1-phosphate (GlcNAc-1-P), which is converted into UDP-GlcNAc by the transfer of uridine 5-monophosphate (from uridine 5-triphosphate), a reaction catalyzed by the N-terminal domain.</text>
</comment>
<dbReference type="GO" id="GO:0008360">
    <property type="term" value="P:regulation of cell shape"/>
    <property type="evidence" value="ECO:0007669"/>
    <property type="project" value="UniProtKB-KW"/>
</dbReference>
<feature type="region of interest" description="Pyrophosphorylase" evidence="18">
    <location>
        <begin position="1"/>
        <end position="224"/>
    </location>
</feature>
<feature type="binding site" evidence="18">
    <location>
        <position position="149"/>
    </location>
    <ligand>
        <name>UDP-N-acetyl-alpha-D-glucosamine</name>
        <dbReference type="ChEBI" id="CHEBI:57705"/>
    </ligand>
</feature>
<feature type="binding site" evidence="18">
    <location>
        <position position="21"/>
    </location>
    <ligand>
        <name>UDP-N-acetyl-alpha-D-glucosamine</name>
        <dbReference type="ChEBI" id="CHEBI:57705"/>
    </ligand>
</feature>
<evidence type="ECO:0000256" key="5">
    <source>
        <dbReference type="ARBA" id="ARBA00022679"/>
    </source>
</evidence>
<comment type="pathway">
    <text evidence="18">Nucleotide-sugar biosynthesis; UDP-N-acetyl-alpha-D-glucosamine biosynthesis; N-acetyl-alpha-D-glucosamine 1-phosphate from alpha-D-glucosamine 6-phosphate (route II): step 2/2.</text>
</comment>
<dbReference type="GO" id="GO:0003977">
    <property type="term" value="F:UDP-N-acetylglucosamine diphosphorylase activity"/>
    <property type="evidence" value="ECO:0007669"/>
    <property type="project" value="UniProtKB-UniRule"/>
</dbReference>
<evidence type="ECO:0000256" key="4">
    <source>
        <dbReference type="ARBA" id="ARBA00022490"/>
    </source>
</evidence>
<comment type="caution">
    <text evidence="20">The sequence shown here is derived from an EMBL/GenBank/DDBJ whole genome shotgun (WGS) entry which is preliminary data.</text>
</comment>
<dbReference type="PANTHER" id="PTHR43584:SF3">
    <property type="entry name" value="BIFUNCTIONAL PROTEIN GLMU"/>
    <property type="match status" value="1"/>
</dbReference>
<comment type="pathway">
    <text evidence="18">Nucleotide-sugar biosynthesis; UDP-N-acetyl-alpha-D-glucosamine biosynthesis; UDP-N-acetyl-alpha-D-glucosamine from N-acetyl-alpha-D-glucosamine 1-phosphate: step 1/1.</text>
</comment>
<protein>
    <recommendedName>
        <fullName evidence="18">Bifunctional protein GlmU</fullName>
    </recommendedName>
    <domain>
        <recommendedName>
            <fullName evidence="18">UDP-N-acetylglucosamine pyrophosphorylase</fullName>
            <ecNumber evidence="18">2.7.7.23</ecNumber>
        </recommendedName>
        <alternativeName>
            <fullName evidence="18">N-acetylglucosamine-1-phosphate uridyltransferase</fullName>
        </alternativeName>
    </domain>
    <domain>
        <recommendedName>
            <fullName evidence="18">Glucosamine-1-phosphate N-acetyltransferase</fullName>
            <ecNumber evidence="18">2.3.1.157</ecNumber>
        </recommendedName>
    </domain>
</protein>
<dbReference type="InterPro" id="IPR005882">
    <property type="entry name" value="Bifunctional_GlmU"/>
</dbReference>
<feature type="binding site" evidence="18">
    <location>
        <position position="72"/>
    </location>
    <ligand>
        <name>UDP-N-acetyl-alpha-D-glucosamine</name>
        <dbReference type="ChEBI" id="CHEBI:57705"/>
    </ligand>
</feature>
<dbReference type="SUPFAM" id="SSF53448">
    <property type="entry name" value="Nucleotide-diphospho-sugar transferases"/>
    <property type="match status" value="1"/>
</dbReference>
<comment type="similarity">
    <text evidence="2 18">In the C-terminal section; belongs to the transferase hexapeptide repeat family.</text>
</comment>
<dbReference type="AlphaFoldDB" id="A0A845UT88"/>
<dbReference type="PANTHER" id="PTHR43584">
    <property type="entry name" value="NUCLEOTIDYL TRANSFERASE"/>
    <property type="match status" value="1"/>
</dbReference>
<keyword evidence="21" id="KW-1185">Reference proteome</keyword>
<feature type="domain" description="MobA-like NTP transferase" evidence="19">
    <location>
        <begin position="4"/>
        <end position="121"/>
    </location>
</feature>
<comment type="pathway">
    <text evidence="18">Bacterial outer membrane biogenesis; LPS lipid A biosynthesis.</text>
</comment>
<comment type="similarity">
    <text evidence="3 18">In the N-terminal section; belongs to the N-acetylglucosamine-1-phosphate uridyltransferase family.</text>
</comment>
<keyword evidence="9 18" id="KW-0460">Magnesium</keyword>
<evidence type="ECO:0000259" key="19">
    <source>
        <dbReference type="Pfam" id="PF12804"/>
    </source>
</evidence>
<dbReference type="EC" id="2.7.7.23" evidence="18"/>
<dbReference type="GO" id="GO:0016020">
    <property type="term" value="C:membrane"/>
    <property type="evidence" value="ECO:0007669"/>
    <property type="project" value="GOC"/>
</dbReference>
<dbReference type="UniPathway" id="UPA00973"/>
<feature type="binding site" evidence="18">
    <location>
        <position position="346"/>
    </location>
    <ligand>
        <name>UDP-N-acetyl-alpha-D-glucosamine</name>
        <dbReference type="ChEBI" id="CHEBI:57705"/>
    </ligand>
</feature>
<evidence type="ECO:0000256" key="13">
    <source>
        <dbReference type="ARBA" id="ARBA00023315"/>
    </source>
</evidence>
<reference evidence="20 21" key="1">
    <citation type="submission" date="2020-02" db="EMBL/GenBank/DDBJ databases">
        <authorList>
            <person name="Zhang X.-Y."/>
        </authorList>
    </citation>
    <scope>NUCLEOTIDE SEQUENCE [LARGE SCALE GENOMIC DNA]</scope>
    <source>
        <strain evidence="20 21">C33</strain>
    </source>
</reference>
<dbReference type="Gene3D" id="3.90.550.10">
    <property type="entry name" value="Spore Coat Polysaccharide Biosynthesis Protein SpsA, Chain A"/>
    <property type="match status" value="1"/>
</dbReference>
<feature type="region of interest" description="Linker" evidence="18">
    <location>
        <begin position="225"/>
        <end position="245"/>
    </location>
</feature>
<dbReference type="GO" id="GO:0000287">
    <property type="term" value="F:magnesium ion binding"/>
    <property type="evidence" value="ECO:0007669"/>
    <property type="project" value="UniProtKB-UniRule"/>
</dbReference>
<dbReference type="InterPro" id="IPR001451">
    <property type="entry name" value="Hexapep"/>
</dbReference>
<feature type="binding site" evidence="18">
    <location>
        <begin position="77"/>
        <end position="78"/>
    </location>
    <ligand>
        <name>UDP-N-acetyl-alpha-D-glucosamine</name>
        <dbReference type="ChEBI" id="CHEBI:57705"/>
    </ligand>
</feature>
<accession>A0A845UT88</accession>
<sequence length="451" mass="47095">MIEVVILAAGEGKRMNSSAPKVLQPVGGQPMLCHLTETARSLGPDAIHVVVGAGGDQVEAALAEEACRFAVQSERLGTGHAALQALPQIDPEARVLILPGDMPLIRADTLKHLLDSPAELALLSFLAEDPTGYGRVLRDESGQVCAIREHKDASEAERAVGEVNSGVICARAADWTDWLARVGADNAQGEYYLTDCIALAVADGRSVEAVVAADADELLGANDRAQLAQLEAIFQQRARRSLMAAGVTLLAPETVQIRGVVECGRDVVLDAQVTLEGQVRLGEGVTIGQGCVVRDSELAPGSRLEPYCVVEGVRSTGPCSVGPFARLRPGTQLAAGVKIGNFVEVKKARFAAGAKASHLSYVGDAQVGERANLGAGTITCNYDGANKHHTEIGADAFIGSNSALVAPVSIGAEATIGAGSVIGKDAPAAQLTLTRSRQRSIADWQRPRKKS</sequence>
<evidence type="ECO:0000256" key="14">
    <source>
        <dbReference type="ARBA" id="ARBA00023316"/>
    </source>
</evidence>
<comment type="subcellular location">
    <subcellularLocation>
        <location evidence="1 18">Cytoplasm</location>
    </subcellularLocation>
</comment>
<dbReference type="GO" id="GO:0006048">
    <property type="term" value="P:UDP-N-acetylglucosamine biosynthetic process"/>
    <property type="evidence" value="ECO:0007669"/>
    <property type="project" value="UniProtKB-UniPathway"/>
</dbReference>
<feature type="binding site" evidence="18">
    <location>
        <position position="435"/>
    </location>
    <ligand>
        <name>acetyl-CoA</name>
        <dbReference type="ChEBI" id="CHEBI:57288"/>
    </ligand>
</feature>
<comment type="catalytic activity">
    <reaction evidence="15 18">
        <text>alpha-D-glucosamine 1-phosphate + acetyl-CoA = N-acetyl-alpha-D-glucosamine 1-phosphate + CoA + H(+)</text>
        <dbReference type="Rhea" id="RHEA:13725"/>
        <dbReference type="ChEBI" id="CHEBI:15378"/>
        <dbReference type="ChEBI" id="CHEBI:57287"/>
        <dbReference type="ChEBI" id="CHEBI:57288"/>
        <dbReference type="ChEBI" id="CHEBI:57776"/>
        <dbReference type="ChEBI" id="CHEBI:58516"/>
        <dbReference type="EC" id="2.3.1.157"/>
    </reaction>
</comment>
<keyword evidence="7 18" id="KW-0479">Metal-binding</keyword>
<dbReference type="NCBIfam" id="NF010933">
    <property type="entry name" value="PRK14353.1"/>
    <property type="match status" value="1"/>
</dbReference>
<feature type="binding site" evidence="18">
    <location>
        <position position="328"/>
    </location>
    <ligand>
        <name>UDP-N-acetyl-alpha-D-glucosamine</name>
        <dbReference type="ChEBI" id="CHEBI:57705"/>
    </ligand>
</feature>
<proteinExistence type="inferred from homology"/>
<evidence type="ECO:0000256" key="16">
    <source>
        <dbReference type="ARBA" id="ARBA00048493"/>
    </source>
</evidence>
<feature type="binding site" evidence="18">
    <location>
        <position position="222"/>
    </location>
    <ligand>
        <name>UDP-N-acetyl-alpha-D-glucosamine</name>
        <dbReference type="ChEBI" id="CHEBI:57705"/>
    </ligand>
</feature>
<dbReference type="InterPro" id="IPR025877">
    <property type="entry name" value="MobA-like_NTP_Trfase"/>
</dbReference>
<feature type="binding site" evidence="18">
    <location>
        <begin position="7"/>
        <end position="10"/>
    </location>
    <ligand>
        <name>UDP-N-acetyl-alpha-D-glucosamine</name>
        <dbReference type="ChEBI" id="CHEBI:57705"/>
    </ligand>
</feature>
<evidence type="ECO:0000256" key="3">
    <source>
        <dbReference type="ARBA" id="ARBA00007947"/>
    </source>
</evidence>
<feature type="binding site" evidence="18">
    <location>
        <position position="222"/>
    </location>
    <ligand>
        <name>Mg(2+)</name>
        <dbReference type="ChEBI" id="CHEBI:18420"/>
    </ligand>
</feature>
<evidence type="ECO:0000256" key="9">
    <source>
        <dbReference type="ARBA" id="ARBA00022842"/>
    </source>
</evidence>
<dbReference type="EC" id="2.3.1.157" evidence="18"/>
<dbReference type="GO" id="GO:0009252">
    <property type="term" value="P:peptidoglycan biosynthetic process"/>
    <property type="evidence" value="ECO:0007669"/>
    <property type="project" value="UniProtKB-UniRule"/>
</dbReference>
<dbReference type="RefSeq" id="WP_164210455.1">
    <property type="nucleotide sequence ID" value="NZ_JAAGSC010000036.1"/>
</dbReference>
<keyword evidence="8 18" id="KW-0677">Repeat</keyword>
<keyword evidence="12 18" id="KW-0511">Multifunctional enzyme</keyword>
<comment type="subunit">
    <text evidence="18">Homotrimer.</text>
</comment>
<keyword evidence="11 18" id="KW-0573">Peptidoglycan synthesis</keyword>
<dbReference type="CDD" id="cd02540">
    <property type="entry name" value="GT2_GlmU_N_bac"/>
    <property type="match status" value="1"/>
</dbReference>
<feature type="binding site" evidence="18">
    <location>
        <position position="134"/>
    </location>
    <ligand>
        <name>UDP-N-acetyl-alpha-D-glucosamine</name>
        <dbReference type="ChEBI" id="CHEBI:57705"/>
    </ligand>
</feature>
<dbReference type="HAMAP" id="MF_01631">
    <property type="entry name" value="GlmU"/>
    <property type="match status" value="1"/>
</dbReference>
<dbReference type="Pfam" id="PF12804">
    <property type="entry name" value="NTP_transf_3"/>
    <property type="match status" value="1"/>
</dbReference>
<dbReference type="NCBIfam" id="TIGR01173">
    <property type="entry name" value="glmU"/>
    <property type="match status" value="1"/>
</dbReference>
<feature type="binding site" evidence="18">
    <location>
        <position position="101"/>
    </location>
    <ligand>
        <name>Mg(2+)</name>
        <dbReference type="ChEBI" id="CHEBI:18420"/>
    </ligand>
</feature>
<feature type="binding site" evidence="18">
    <location>
        <position position="372"/>
    </location>
    <ligand>
        <name>UDP-N-acetyl-alpha-D-glucosamine</name>
        <dbReference type="ChEBI" id="CHEBI:57705"/>
    </ligand>
</feature>
<evidence type="ECO:0000256" key="6">
    <source>
        <dbReference type="ARBA" id="ARBA00022695"/>
    </source>
</evidence>
<evidence type="ECO:0000256" key="15">
    <source>
        <dbReference type="ARBA" id="ARBA00048247"/>
    </source>
</evidence>
<dbReference type="EMBL" id="JAAGSC010000036">
    <property type="protein sequence ID" value="NDY95043.1"/>
    <property type="molecule type" value="Genomic_DNA"/>
</dbReference>
<comment type="catalytic activity">
    <reaction evidence="16 18">
        <text>N-acetyl-alpha-D-glucosamine 1-phosphate + UTP + H(+) = UDP-N-acetyl-alpha-D-glucosamine + diphosphate</text>
        <dbReference type="Rhea" id="RHEA:13509"/>
        <dbReference type="ChEBI" id="CHEBI:15378"/>
        <dbReference type="ChEBI" id="CHEBI:33019"/>
        <dbReference type="ChEBI" id="CHEBI:46398"/>
        <dbReference type="ChEBI" id="CHEBI:57705"/>
        <dbReference type="ChEBI" id="CHEBI:57776"/>
        <dbReference type="EC" id="2.7.7.23"/>
    </reaction>
</comment>
<keyword evidence="5 18" id="KW-0808">Transferase</keyword>
<dbReference type="Gene3D" id="2.160.10.10">
    <property type="entry name" value="Hexapeptide repeat proteins"/>
    <property type="match status" value="1"/>
</dbReference>
<feature type="binding site" evidence="18">
    <location>
        <position position="361"/>
    </location>
    <ligand>
        <name>UDP-N-acetyl-alpha-D-glucosamine</name>
        <dbReference type="ChEBI" id="CHEBI:57705"/>
    </ligand>
</feature>
<dbReference type="InterPro" id="IPR029044">
    <property type="entry name" value="Nucleotide-diphossugar_trans"/>
</dbReference>
<feature type="binding site" evidence="18">
    <location>
        <begin position="381"/>
        <end position="382"/>
    </location>
    <ligand>
        <name>acetyl-CoA</name>
        <dbReference type="ChEBI" id="CHEBI:57288"/>
    </ligand>
</feature>
<evidence type="ECO:0000256" key="12">
    <source>
        <dbReference type="ARBA" id="ARBA00023268"/>
    </source>
</evidence>
<feature type="binding site" evidence="18">
    <location>
        <position position="400"/>
    </location>
    <ligand>
        <name>acetyl-CoA</name>
        <dbReference type="ChEBI" id="CHEBI:57288"/>
    </ligand>
</feature>
<dbReference type="UniPathway" id="UPA00113">
    <property type="reaction ID" value="UER00532"/>
</dbReference>
<dbReference type="Pfam" id="PF00132">
    <property type="entry name" value="Hexapep"/>
    <property type="match status" value="1"/>
</dbReference>
<evidence type="ECO:0000256" key="18">
    <source>
        <dbReference type="HAMAP-Rule" id="MF_01631"/>
    </source>
</evidence>
<keyword evidence="6 18" id="KW-0548">Nucleotidyltransferase</keyword>
<evidence type="ECO:0000256" key="11">
    <source>
        <dbReference type="ARBA" id="ARBA00022984"/>
    </source>
</evidence>
<organism evidence="20 21">
    <name type="scientific">Wenzhouxiangella limi</name>
    <dbReference type="NCBI Taxonomy" id="2707351"/>
    <lineage>
        <taxon>Bacteria</taxon>
        <taxon>Pseudomonadati</taxon>
        <taxon>Pseudomonadota</taxon>
        <taxon>Gammaproteobacteria</taxon>
        <taxon>Chromatiales</taxon>
        <taxon>Wenzhouxiangellaceae</taxon>
        <taxon>Wenzhouxiangella</taxon>
    </lineage>
</organism>
<gene>
    <name evidence="18 20" type="primary">glmU</name>
    <name evidence="20" type="ORF">G3I74_04795</name>
</gene>
<evidence type="ECO:0000256" key="1">
    <source>
        <dbReference type="ARBA" id="ARBA00004496"/>
    </source>
</evidence>
<keyword evidence="4 18" id="KW-0963">Cytoplasm</keyword>
<feature type="region of interest" description="N-acetyltransferase" evidence="18">
    <location>
        <begin position="246"/>
        <end position="451"/>
    </location>
</feature>
<evidence type="ECO:0000313" key="21">
    <source>
        <dbReference type="Proteomes" id="UP000484885"/>
    </source>
</evidence>
<feature type="binding site" evidence="18">
    <location>
        <position position="418"/>
    </location>
    <ligand>
        <name>acetyl-CoA</name>
        <dbReference type="ChEBI" id="CHEBI:57288"/>
    </ligand>
</feature>